<proteinExistence type="predicted"/>
<protein>
    <submittedName>
        <fullName evidence="1">Uncharacterized protein</fullName>
    </submittedName>
</protein>
<dbReference type="Proteomes" id="UP001203665">
    <property type="component" value="Unassembled WGS sequence"/>
</dbReference>
<reference evidence="1" key="1">
    <citation type="submission" date="2022-06" db="EMBL/GenBank/DDBJ databases">
        <title>Alkalicoccobacillus porphyridii sp. nov., isolated from a marine red alga, Porphyridium purpureum and reclassification of Shouchella plakortidis and Shouchella gibsonii as Alkalicoccobacillus plakortidis comb. nov. and Alkalicoccobacillus gibsonii comb. nov.</title>
        <authorList>
            <person name="Kim K.H."/>
            <person name="Lee J.K."/>
            <person name="Han D.M."/>
            <person name="Baek J.H."/>
            <person name="Jeon C.O."/>
        </authorList>
    </citation>
    <scope>NUCLEOTIDE SEQUENCE</scope>
    <source>
        <strain evidence="1">DSM 19153</strain>
    </source>
</reference>
<accession>A0ABT0XMX1</accession>
<comment type="caution">
    <text evidence="1">The sequence shown here is derived from an EMBL/GenBank/DDBJ whole genome shotgun (WGS) entry which is preliminary data.</text>
</comment>
<name>A0ABT0XMX1_9BACI</name>
<dbReference type="EMBL" id="JAMQJY010000002">
    <property type="protein sequence ID" value="MCM2676589.1"/>
    <property type="molecule type" value="Genomic_DNA"/>
</dbReference>
<evidence type="ECO:0000313" key="2">
    <source>
        <dbReference type="Proteomes" id="UP001203665"/>
    </source>
</evidence>
<gene>
    <name evidence="1" type="ORF">NDM98_14675</name>
</gene>
<dbReference type="RefSeq" id="WP_251609318.1">
    <property type="nucleotide sequence ID" value="NZ_JAMQJY010000002.1"/>
</dbReference>
<keyword evidence="2" id="KW-1185">Reference proteome</keyword>
<sequence>MMIHELARAIAIFGTLSLFQLIASRNHKTPPVSPQLHCIHFNVRPTLKYTAK</sequence>
<evidence type="ECO:0000313" key="1">
    <source>
        <dbReference type="EMBL" id="MCM2676589.1"/>
    </source>
</evidence>
<organism evidence="1 2">
    <name type="scientific">Alkalicoccobacillus plakortidis</name>
    <dbReference type="NCBI Taxonomy" id="444060"/>
    <lineage>
        <taxon>Bacteria</taxon>
        <taxon>Bacillati</taxon>
        <taxon>Bacillota</taxon>
        <taxon>Bacilli</taxon>
        <taxon>Bacillales</taxon>
        <taxon>Bacillaceae</taxon>
        <taxon>Alkalicoccobacillus</taxon>
    </lineage>
</organism>